<keyword evidence="2" id="KW-0732">Signal</keyword>
<dbReference type="KEGG" id="cfk:CFRA_04165"/>
<dbReference type="Pfam" id="PF14041">
    <property type="entry name" value="Lipoprotein_21"/>
    <property type="match status" value="1"/>
</dbReference>
<gene>
    <name evidence="7" type="ORF">CFRA_04165</name>
</gene>
<dbReference type="OrthoDB" id="3254867at2"/>
<evidence type="ECO:0000256" key="4">
    <source>
        <dbReference type="ARBA" id="ARBA00023139"/>
    </source>
</evidence>
<evidence type="ECO:0000256" key="2">
    <source>
        <dbReference type="ARBA" id="ARBA00022729"/>
    </source>
</evidence>
<keyword evidence="3" id="KW-0472">Membrane</keyword>
<accession>A0A1L7CRV9</accession>
<sequence length="122" mass="13416">MYAGLEEVGPPPFDGRDNWSTEYADPTAGYDPCADLSWISLLPDMPTGSTPAVVMLYHKGEYVGTTTAEPRWTGRIERDSDSQITVEYIYAKDGEPLGLASGRTYATFTWNGDKVVMEGELP</sequence>
<keyword evidence="1" id="KW-1003">Cell membrane</keyword>
<dbReference type="InterPro" id="IPR025971">
    <property type="entry name" value="LppP/LprE"/>
</dbReference>
<evidence type="ECO:0000256" key="6">
    <source>
        <dbReference type="SAM" id="MobiDB-lite"/>
    </source>
</evidence>
<keyword evidence="4" id="KW-0564">Palmitate</keyword>
<dbReference type="STRING" id="1437875.CFRA_04165"/>
<name>A0A1L7CRV9_9CORY</name>
<feature type="region of interest" description="Disordered" evidence="6">
    <location>
        <begin position="1"/>
        <end position="21"/>
    </location>
</feature>
<dbReference type="EMBL" id="CP009247">
    <property type="protein sequence ID" value="APT88594.1"/>
    <property type="molecule type" value="Genomic_DNA"/>
</dbReference>
<dbReference type="Proteomes" id="UP000185434">
    <property type="component" value="Chromosome"/>
</dbReference>
<evidence type="ECO:0000313" key="8">
    <source>
        <dbReference type="Proteomes" id="UP000185434"/>
    </source>
</evidence>
<evidence type="ECO:0000256" key="5">
    <source>
        <dbReference type="ARBA" id="ARBA00023288"/>
    </source>
</evidence>
<evidence type="ECO:0000313" key="7">
    <source>
        <dbReference type="EMBL" id="APT88594.1"/>
    </source>
</evidence>
<organism evidence="7 8">
    <name type="scientific">Corynebacterium frankenforstense DSM 45800</name>
    <dbReference type="NCBI Taxonomy" id="1437875"/>
    <lineage>
        <taxon>Bacteria</taxon>
        <taxon>Bacillati</taxon>
        <taxon>Actinomycetota</taxon>
        <taxon>Actinomycetes</taxon>
        <taxon>Mycobacteriales</taxon>
        <taxon>Corynebacteriaceae</taxon>
        <taxon>Corynebacterium</taxon>
    </lineage>
</organism>
<keyword evidence="8" id="KW-1185">Reference proteome</keyword>
<evidence type="ECO:0000256" key="3">
    <source>
        <dbReference type="ARBA" id="ARBA00023136"/>
    </source>
</evidence>
<reference evidence="7 8" key="1">
    <citation type="submission" date="2014-08" db="EMBL/GenBank/DDBJ databases">
        <title>Complete genome sequence of Corynebacterium frankenforstense ST18(T) (=DSM 45800(T)), isolated from raw cow milk.</title>
        <authorList>
            <person name="Ruckert C."/>
            <person name="Albersmeier A."/>
            <person name="Winkler A."/>
            <person name="Lipski A."/>
            <person name="Kalinowski J."/>
        </authorList>
    </citation>
    <scope>NUCLEOTIDE SEQUENCE [LARGE SCALE GENOMIC DNA]</scope>
    <source>
        <strain evidence="7 8">ST18</strain>
    </source>
</reference>
<evidence type="ECO:0008006" key="9">
    <source>
        <dbReference type="Google" id="ProtNLM"/>
    </source>
</evidence>
<proteinExistence type="predicted"/>
<evidence type="ECO:0000256" key="1">
    <source>
        <dbReference type="ARBA" id="ARBA00022475"/>
    </source>
</evidence>
<protein>
    <recommendedName>
        <fullName evidence="9">LppP/LprE lipoprotein</fullName>
    </recommendedName>
</protein>
<keyword evidence="5" id="KW-0449">Lipoprotein</keyword>
<dbReference type="AlphaFoldDB" id="A0A1L7CRV9"/>